<evidence type="ECO:0000313" key="2">
    <source>
        <dbReference type="WBParaSite" id="ALUE_0000631001-mRNA-1"/>
    </source>
</evidence>
<keyword evidence="1" id="KW-1185">Reference proteome</keyword>
<name>A0A0M3HU73_ASCLU</name>
<dbReference type="Proteomes" id="UP000036681">
    <property type="component" value="Unplaced"/>
</dbReference>
<dbReference type="AlphaFoldDB" id="A0A0M3HU73"/>
<reference evidence="2" key="1">
    <citation type="submission" date="2017-02" db="UniProtKB">
        <authorList>
            <consortium name="WormBaseParasite"/>
        </authorList>
    </citation>
    <scope>IDENTIFICATION</scope>
</reference>
<sequence length="199" mass="22322">MAPSAPLKSAHIIFAIQPALRDCEPLLQATEAHFAFSLDTSQPISTQIESIQHCRRSALTTSRLLGGHLAQLTHPYDDWVVIIRKFTSRDDPDQVLAEQQAFQQMNEAPDGLRKLGPLIGGAGMVNAKYRQTQFIRGSAILESIRRLPDGRYSVSRPRKSAHPRLATNYGLCAGRLQSLLRSLSRQPERLRLYDETIQH</sequence>
<dbReference type="WBParaSite" id="ALUE_0000631001-mRNA-1">
    <property type="protein sequence ID" value="ALUE_0000631001-mRNA-1"/>
    <property type="gene ID" value="ALUE_0000631001"/>
</dbReference>
<evidence type="ECO:0000313" key="1">
    <source>
        <dbReference type="Proteomes" id="UP000036681"/>
    </source>
</evidence>
<accession>A0A0M3HU73</accession>
<protein>
    <submittedName>
        <fullName evidence="2">ABM domain-containing protein</fullName>
    </submittedName>
</protein>
<proteinExistence type="predicted"/>
<organism evidence="1 2">
    <name type="scientific">Ascaris lumbricoides</name>
    <name type="common">Giant roundworm</name>
    <dbReference type="NCBI Taxonomy" id="6252"/>
    <lineage>
        <taxon>Eukaryota</taxon>
        <taxon>Metazoa</taxon>
        <taxon>Ecdysozoa</taxon>
        <taxon>Nematoda</taxon>
        <taxon>Chromadorea</taxon>
        <taxon>Rhabditida</taxon>
        <taxon>Spirurina</taxon>
        <taxon>Ascaridomorpha</taxon>
        <taxon>Ascaridoidea</taxon>
        <taxon>Ascarididae</taxon>
        <taxon>Ascaris</taxon>
    </lineage>
</organism>